<feature type="non-terminal residue" evidence="2">
    <location>
        <position position="102"/>
    </location>
</feature>
<gene>
    <name evidence="2" type="ORF">O0I10_013308</name>
</gene>
<keyword evidence="3" id="KW-1185">Reference proteome</keyword>
<dbReference type="EMBL" id="JARTCD010000435">
    <property type="protein sequence ID" value="KAJ8651228.1"/>
    <property type="molecule type" value="Genomic_DNA"/>
</dbReference>
<proteinExistence type="predicted"/>
<sequence>MADDTGSNPHSPTVSARPLSPNVSHQDRQRPGSDERHVSTSQHHQAAPSVFRTQAPRATPGTPGRRPQDQIPLPEENIPSLASMSVDPQFYDENEIRAFYTH</sequence>
<name>A0AAD7UPW0_9FUNG</name>
<accession>A0AAD7UPW0</accession>
<dbReference type="GeneID" id="83220547"/>
<dbReference type="Proteomes" id="UP001234581">
    <property type="component" value="Unassembled WGS sequence"/>
</dbReference>
<evidence type="ECO:0000313" key="2">
    <source>
        <dbReference type="EMBL" id="KAJ8651228.1"/>
    </source>
</evidence>
<dbReference type="AlphaFoldDB" id="A0AAD7UPW0"/>
<organism evidence="2 3">
    <name type="scientific">Lichtheimia ornata</name>
    <dbReference type="NCBI Taxonomy" id="688661"/>
    <lineage>
        <taxon>Eukaryota</taxon>
        <taxon>Fungi</taxon>
        <taxon>Fungi incertae sedis</taxon>
        <taxon>Mucoromycota</taxon>
        <taxon>Mucoromycotina</taxon>
        <taxon>Mucoromycetes</taxon>
        <taxon>Mucorales</taxon>
        <taxon>Lichtheimiaceae</taxon>
        <taxon>Lichtheimia</taxon>
    </lineage>
</organism>
<feature type="region of interest" description="Disordered" evidence="1">
    <location>
        <begin position="1"/>
        <end position="93"/>
    </location>
</feature>
<feature type="compositionally biased region" description="Polar residues" evidence="1">
    <location>
        <begin position="1"/>
        <end position="14"/>
    </location>
</feature>
<feature type="compositionally biased region" description="Basic and acidic residues" evidence="1">
    <location>
        <begin position="25"/>
        <end position="38"/>
    </location>
</feature>
<feature type="compositionally biased region" description="Low complexity" evidence="1">
    <location>
        <begin position="55"/>
        <end position="65"/>
    </location>
</feature>
<protein>
    <submittedName>
        <fullName evidence="2">Uncharacterized protein</fullName>
    </submittedName>
</protein>
<reference evidence="2 3" key="1">
    <citation type="submission" date="2023-03" db="EMBL/GenBank/DDBJ databases">
        <title>Genome sequence of Lichtheimia ornata CBS 291.66.</title>
        <authorList>
            <person name="Mohabir J.T."/>
            <person name="Shea T.P."/>
            <person name="Kurbessoian T."/>
            <person name="Berby B."/>
            <person name="Fontaine J."/>
            <person name="Livny J."/>
            <person name="Gnirke A."/>
            <person name="Stajich J.E."/>
            <person name="Cuomo C.A."/>
        </authorList>
    </citation>
    <scope>NUCLEOTIDE SEQUENCE [LARGE SCALE GENOMIC DNA]</scope>
    <source>
        <strain evidence="2">CBS 291.66</strain>
    </source>
</reference>
<evidence type="ECO:0000313" key="3">
    <source>
        <dbReference type="Proteomes" id="UP001234581"/>
    </source>
</evidence>
<comment type="caution">
    <text evidence="2">The sequence shown here is derived from an EMBL/GenBank/DDBJ whole genome shotgun (WGS) entry which is preliminary data.</text>
</comment>
<dbReference type="RefSeq" id="XP_058336143.1">
    <property type="nucleotide sequence ID" value="XM_058493091.1"/>
</dbReference>
<evidence type="ECO:0000256" key="1">
    <source>
        <dbReference type="SAM" id="MobiDB-lite"/>
    </source>
</evidence>